<organism evidence="1 2">
    <name type="scientific">Stylosanthes scabra</name>
    <dbReference type="NCBI Taxonomy" id="79078"/>
    <lineage>
        <taxon>Eukaryota</taxon>
        <taxon>Viridiplantae</taxon>
        <taxon>Streptophyta</taxon>
        <taxon>Embryophyta</taxon>
        <taxon>Tracheophyta</taxon>
        <taxon>Spermatophyta</taxon>
        <taxon>Magnoliopsida</taxon>
        <taxon>eudicotyledons</taxon>
        <taxon>Gunneridae</taxon>
        <taxon>Pentapetalae</taxon>
        <taxon>rosids</taxon>
        <taxon>fabids</taxon>
        <taxon>Fabales</taxon>
        <taxon>Fabaceae</taxon>
        <taxon>Papilionoideae</taxon>
        <taxon>50 kb inversion clade</taxon>
        <taxon>dalbergioids sensu lato</taxon>
        <taxon>Dalbergieae</taxon>
        <taxon>Pterocarpus clade</taxon>
        <taxon>Stylosanthes</taxon>
    </lineage>
</organism>
<evidence type="ECO:0000313" key="1">
    <source>
        <dbReference type="EMBL" id="MED6208293.1"/>
    </source>
</evidence>
<evidence type="ECO:0000313" key="2">
    <source>
        <dbReference type="Proteomes" id="UP001341840"/>
    </source>
</evidence>
<comment type="caution">
    <text evidence="1">The sequence shown here is derived from an EMBL/GenBank/DDBJ whole genome shotgun (WGS) entry which is preliminary data.</text>
</comment>
<name>A0ABU6YHH3_9FABA</name>
<proteinExistence type="predicted"/>
<keyword evidence="2" id="KW-1185">Reference proteome</keyword>
<protein>
    <recommendedName>
        <fullName evidence="3">Peroxin-13</fullName>
    </recommendedName>
</protein>
<dbReference type="Proteomes" id="UP001341840">
    <property type="component" value="Unassembled WGS sequence"/>
</dbReference>
<evidence type="ECO:0008006" key="3">
    <source>
        <dbReference type="Google" id="ProtNLM"/>
    </source>
</evidence>
<dbReference type="EMBL" id="JASCZI010241911">
    <property type="protein sequence ID" value="MED6208293.1"/>
    <property type="molecule type" value="Genomic_DNA"/>
</dbReference>
<reference evidence="1 2" key="1">
    <citation type="journal article" date="2023" name="Plants (Basel)">
        <title>Bridging the Gap: Combining Genomics and Transcriptomics Approaches to Understand Stylosanthes scabra, an Orphan Legume from the Brazilian Caatinga.</title>
        <authorList>
            <person name="Ferreira-Neto J.R.C."/>
            <person name="da Silva M.D."/>
            <person name="Binneck E."/>
            <person name="de Melo N.F."/>
            <person name="da Silva R.H."/>
            <person name="de Melo A.L.T.M."/>
            <person name="Pandolfi V."/>
            <person name="Bustamante F.O."/>
            <person name="Brasileiro-Vidal A.C."/>
            <person name="Benko-Iseppon A.M."/>
        </authorList>
    </citation>
    <scope>NUCLEOTIDE SEQUENCE [LARGE SCALE GENOMIC DNA]</scope>
    <source>
        <tissue evidence="1">Leaves</tissue>
    </source>
</reference>
<sequence length="192" mass="22573">MEEAYSYDQGYTPWDRRPYQHHVPQHNTYESNGYGYAYYGYKDPLSPYPPSQTRIKEALRERKEIREAQKRINAKVTTLTLSVIRFITQFAKSLLETDGQLKALYGVLDKSKFKSYNGHLYKLHHKRSRVGALRKYLGPWLFQEKLVDSQNTGWTNQVWDSGKSAISEQFWRLISSVRVLRGLVYTIWNPGD</sequence>
<accession>A0ABU6YHH3</accession>
<gene>
    <name evidence="1" type="ORF">PIB30_043654</name>
</gene>